<dbReference type="PANTHER" id="PTHR42713:SF3">
    <property type="entry name" value="TRANSCRIPTIONAL REGULATORY PROTEIN HPTR"/>
    <property type="match status" value="1"/>
</dbReference>
<dbReference type="InterPro" id="IPR009057">
    <property type="entry name" value="Homeodomain-like_sf"/>
</dbReference>
<evidence type="ECO:0000256" key="9">
    <source>
        <dbReference type="ARBA" id="ARBA00024867"/>
    </source>
</evidence>
<dbReference type="Pfam" id="PF00072">
    <property type="entry name" value="Response_reg"/>
    <property type="match status" value="1"/>
</dbReference>
<evidence type="ECO:0000256" key="8">
    <source>
        <dbReference type="ARBA" id="ARBA00023163"/>
    </source>
</evidence>
<name>A0A1D3TY44_9FIRM</name>
<reference evidence="13 14" key="1">
    <citation type="submission" date="2016-09" db="EMBL/GenBank/DDBJ databases">
        <authorList>
            <person name="Capua I."/>
            <person name="De Benedictis P."/>
            <person name="Joannis T."/>
            <person name="Lombin L.H."/>
            <person name="Cattoli G."/>
        </authorList>
    </citation>
    <scope>NUCLEOTIDE SEQUENCE [LARGE SCALE GENOMIC DNA]</scope>
    <source>
        <strain evidence="13 14">GluBS11</strain>
    </source>
</reference>
<keyword evidence="6" id="KW-0805">Transcription regulation</keyword>
<dbReference type="PROSITE" id="PS00041">
    <property type="entry name" value="HTH_ARAC_FAMILY_1"/>
    <property type="match status" value="1"/>
</dbReference>
<evidence type="ECO:0000256" key="1">
    <source>
        <dbReference type="ARBA" id="ARBA00004496"/>
    </source>
</evidence>
<evidence type="ECO:0000256" key="7">
    <source>
        <dbReference type="ARBA" id="ARBA00023125"/>
    </source>
</evidence>
<dbReference type="PRINTS" id="PR00032">
    <property type="entry name" value="HTHARAC"/>
</dbReference>
<dbReference type="GO" id="GO:0005737">
    <property type="term" value="C:cytoplasm"/>
    <property type="evidence" value="ECO:0007669"/>
    <property type="project" value="UniProtKB-SubCell"/>
</dbReference>
<dbReference type="InterPro" id="IPR020449">
    <property type="entry name" value="Tscrpt_reg_AraC-type_HTH"/>
</dbReference>
<dbReference type="InterPro" id="IPR011006">
    <property type="entry name" value="CheY-like_superfamily"/>
</dbReference>
<keyword evidence="14" id="KW-1185">Reference proteome</keyword>
<evidence type="ECO:0000259" key="11">
    <source>
        <dbReference type="PROSITE" id="PS01124"/>
    </source>
</evidence>
<dbReference type="InterPro" id="IPR018060">
    <property type="entry name" value="HTH_AraC"/>
</dbReference>
<dbReference type="PROSITE" id="PS50110">
    <property type="entry name" value="RESPONSE_REGULATORY"/>
    <property type="match status" value="1"/>
</dbReference>
<evidence type="ECO:0000256" key="10">
    <source>
        <dbReference type="PROSITE-ProRule" id="PRU00169"/>
    </source>
</evidence>
<dbReference type="InterPro" id="IPR001789">
    <property type="entry name" value="Sig_transdc_resp-reg_receiver"/>
</dbReference>
<dbReference type="SMART" id="SM00342">
    <property type="entry name" value="HTH_ARAC"/>
    <property type="match status" value="1"/>
</dbReference>
<dbReference type="RefSeq" id="WP_091236657.1">
    <property type="nucleotide sequence ID" value="NZ_FMKA01000037.1"/>
</dbReference>
<protein>
    <recommendedName>
        <fullName evidence="2">Stage 0 sporulation protein A homolog</fullName>
    </recommendedName>
</protein>
<dbReference type="GO" id="GO:0003700">
    <property type="term" value="F:DNA-binding transcription factor activity"/>
    <property type="evidence" value="ECO:0007669"/>
    <property type="project" value="InterPro"/>
</dbReference>
<evidence type="ECO:0000256" key="4">
    <source>
        <dbReference type="ARBA" id="ARBA00022553"/>
    </source>
</evidence>
<dbReference type="CDD" id="cd17536">
    <property type="entry name" value="REC_YesN-like"/>
    <property type="match status" value="1"/>
</dbReference>
<keyword evidence="8" id="KW-0804">Transcription</keyword>
<accession>A0A1D3TY44</accession>
<proteinExistence type="predicted"/>
<organism evidence="13 14">
    <name type="scientific">Anaerobium acetethylicum</name>
    <dbReference type="NCBI Taxonomy" id="1619234"/>
    <lineage>
        <taxon>Bacteria</taxon>
        <taxon>Bacillati</taxon>
        <taxon>Bacillota</taxon>
        <taxon>Clostridia</taxon>
        <taxon>Lachnospirales</taxon>
        <taxon>Lachnospiraceae</taxon>
        <taxon>Anaerobium</taxon>
    </lineage>
</organism>
<keyword evidence="7" id="KW-0238">DNA-binding</keyword>
<evidence type="ECO:0000313" key="13">
    <source>
        <dbReference type="EMBL" id="SCP99310.1"/>
    </source>
</evidence>
<feature type="modified residue" description="4-aspartylphosphate" evidence="10">
    <location>
        <position position="56"/>
    </location>
</feature>
<dbReference type="OrthoDB" id="1769137at2"/>
<gene>
    <name evidence="13" type="ORF">SAMN05421730_103716</name>
</gene>
<dbReference type="STRING" id="1619234.SAMN05421730_103716"/>
<keyword evidence="4 10" id="KW-0597">Phosphoprotein</keyword>
<evidence type="ECO:0000256" key="6">
    <source>
        <dbReference type="ARBA" id="ARBA00023015"/>
    </source>
</evidence>
<feature type="domain" description="Response regulatory" evidence="12">
    <location>
        <begin position="4"/>
        <end position="121"/>
    </location>
</feature>
<dbReference type="PANTHER" id="PTHR42713">
    <property type="entry name" value="HISTIDINE KINASE-RELATED"/>
    <property type="match status" value="1"/>
</dbReference>
<dbReference type="SUPFAM" id="SSF46689">
    <property type="entry name" value="Homeodomain-like"/>
    <property type="match status" value="2"/>
</dbReference>
<dbReference type="InterPro" id="IPR051552">
    <property type="entry name" value="HptR"/>
</dbReference>
<dbReference type="PROSITE" id="PS01124">
    <property type="entry name" value="HTH_ARAC_FAMILY_2"/>
    <property type="match status" value="1"/>
</dbReference>
<keyword evidence="3" id="KW-0963">Cytoplasm</keyword>
<keyword evidence="5" id="KW-0902">Two-component regulatory system</keyword>
<dbReference type="Proteomes" id="UP000199315">
    <property type="component" value="Unassembled WGS sequence"/>
</dbReference>
<comment type="subcellular location">
    <subcellularLocation>
        <location evidence="1">Cytoplasm</location>
    </subcellularLocation>
</comment>
<feature type="domain" description="HTH araC/xylS-type" evidence="11">
    <location>
        <begin position="149"/>
        <end position="248"/>
    </location>
</feature>
<evidence type="ECO:0000313" key="14">
    <source>
        <dbReference type="Proteomes" id="UP000199315"/>
    </source>
</evidence>
<dbReference type="SUPFAM" id="SSF52172">
    <property type="entry name" value="CheY-like"/>
    <property type="match status" value="1"/>
</dbReference>
<sequence>MRYKVIIAEDEELLLNNLAQKVENSDTGFEVVGKVQTGIQALELVKELSPDLIITDIRMPVMDGITLLKNVRQYYPLVDFIITSGFSDFEYAKSAIQLKVSEYLLKPVDTDELKSALIKLKNKYDMQKSSFEDIFNPGMTHNTPSQIAAIMKDYITQNYSSDINFNLIAGSMNYSSSYLTKIFYKEYSYSPSKYLISLRMQKAQQILLHNPELSIRQVGELVGYPDQGYFSRIFKKQVGVSPLEYREKL</sequence>
<dbReference type="EMBL" id="FMKA01000037">
    <property type="protein sequence ID" value="SCP99310.1"/>
    <property type="molecule type" value="Genomic_DNA"/>
</dbReference>
<dbReference type="GO" id="GO:0043565">
    <property type="term" value="F:sequence-specific DNA binding"/>
    <property type="evidence" value="ECO:0007669"/>
    <property type="project" value="InterPro"/>
</dbReference>
<dbReference type="Pfam" id="PF12833">
    <property type="entry name" value="HTH_18"/>
    <property type="match status" value="1"/>
</dbReference>
<dbReference type="SMART" id="SM00448">
    <property type="entry name" value="REC"/>
    <property type="match status" value="1"/>
</dbReference>
<evidence type="ECO:0000256" key="2">
    <source>
        <dbReference type="ARBA" id="ARBA00018672"/>
    </source>
</evidence>
<evidence type="ECO:0000256" key="5">
    <source>
        <dbReference type="ARBA" id="ARBA00023012"/>
    </source>
</evidence>
<dbReference type="AlphaFoldDB" id="A0A1D3TY44"/>
<dbReference type="Gene3D" id="1.10.10.60">
    <property type="entry name" value="Homeodomain-like"/>
    <property type="match status" value="2"/>
</dbReference>
<dbReference type="Gene3D" id="3.40.50.2300">
    <property type="match status" value="1"/>
</dbReference>
<evidence type="ECO:0000256" key="3">
    <source>
        <dbReference type="ARBA" id="ARBA00022490"/>
    </source>
</evidence>
<evidence type="ECO:0000259" key="12">
    <source>
        <dbReference type="PROSITE" id="PS50110"/>
    </source>
</evidence>
<dbReference type="GO" id="GO:0000160">
    <property type="term" value="P:phosphorelay signal transduction system"/>
    <property type="evidence" value="ECO:0007669"/>
    <property type="project" value="UniProtKB-KW"/>
</dbReference>
<comment type="function">
    <text evidence="9">May play the central regulatory role in sporulation. It may be an element of the effector pathway responsible for the activation of sporulation genes in response to nutritional stress. Spo0A may act in concert with spo0H (a sigma factor) to control the expression of some genes that are critical to the sporulation process.</text>
</comment>
<dbReference type="InterPro" id="IPR018062">
    <property type="entry name" value="HTH_AraC-typ_CS"/>
</dbReference>